<sequence length="69" mass="8369">LYEIKENGFFNDIIREIIIEKMDKIGVGFEFWQDKLQIWKNISLIGEDKLKYFNFLTLSRYCTITREIS</sequence>
<evidence type="ECO:0000313" key="1">
    <source>
        <dbReference type="EMBL" id="CAG8838035.1"/>
    </source>
</evidence>
<evidence type="ECO:0000313" key="2">
    <source>
        <dbReference type="Proteomes" id="UP000789901"/>
    </source>
</evidence>
<dbReference type="Proteomes" id="UP000789901">
    <property type="component" value="Unassembled WGS sequence"/>
</dbReference>
<organism evidence="1 2">
    <name type="scientific">Gigaspora margarita</name>
    <dbReference type="NCBI Taxonomy" id="4874"/>
    <lineage>
        <taxon>Eukaryota</taxon>
        <taxon>Fungi</taxon>
        <taxon>Fungi incertae sedis</taxon>
        <taxon>Mucoromycota</taxon>
        <taxon>Glomeromycotina</taxon>
        <taxon>Glomeromycetes</taxon>
        <taxon>Diversisporales</taxon>
        <taxon>Gigasporaceae</taxon>
        <taxon>Gigaspora</taxon>
    </lineage>
</organism>
<name>A0ABN7WQC7_GIGMA</name>
<comment type="caution">
    <text evidence="1">The sequence shown here is derived from an EMBL/GenBank/DDBJ whole genome shotgun (WGS) entry which is preliminary data.</text>
</comment>
<proteinExistence type="predicted"/>
<keyword evidence="2" id="KW-1185">Reference proteome</keyword>
<accession>A0ABN7WQC7</accession>
<protein>
    <submittedName>
        <fullName evidence="1">6055_t:CDS:1</fullName>
    </submittedName>
</protein>
<reference evidence="1 2" key="1">
    <citation type="submission" date="2021-06" db="EMBL/GenBank/DDBJ databases">
        <authorList>
            <person name="Kallberg Y."/>
            <person name="Tangrot J."/>
            <person name="Rosling A."/>
        </authorList>
    </citation>
    <scope>NUCLEOTIDE SEQUENCE [LARGE SCALE GENOMIC DNA]</scope>
    <source>
        <strain evidence="1 2">120-4 pot B 10/14</strain>
    </source>
</reference>
<feature type="non-terminal residue" evidence="1">
    <location>
        <position position="1"/>
    </location>
</feature>
<gene>
    <name evidence="1" type="ORF">GMARGA_LOCUS33776</name>
</gene>
<dbReference type="EMBL" id="CAJVQB010057151">
    <property type="protein sequence ID" value="CAG8838035.1"/>
    <property type="molecule type" value="Genomic_DNA"/>
</dbReference>